<dbReference type="HOGENOM" id="CLU_1666457_0_0_11"/>
<evidence type="ECO:0000313" key="2">
    <source>
        <dbReference type="Proteomes" id="UP000006247"/>
    </source>
</evidence>
<dbReference type="RefSeq" id="WP_005519117.1">
    <property type="nucleotide sequence ID" value="NZ_EQ973328.1"/>
</dbReference>
<proteinExistence type="predicted"/>
<evidence type="ECO:0000313" key="1">
    <source>
        <dbReference type="EMBL" id="EEG28375.1"/>
    </source>
</evidence>
<dbReference type="Proteomes" id="UP000006247">
    <property type="component" value="Unassembled WGS sequence"/>
</dbReference>
<organism evidence="1 2">
    <name type="scientific">Corynebacterium matruchotii ATCC 33806</name>
    <dbReference type="NCBI Taxonomy" id="566549"/>
    <lineage>
        <taxon>Bacteria</taxon>
        <taxon>Bacillati</taxon>
        <taxon>Actinomycetota</taxon>
        <taxon>Actinomycetes</taxon>
        <taxon>Mycobacteriales</taxon>
        <taxon>Corynebacteriaceae</taxon>
        <taxon>Corynebacterium</taxon>
    </lineage>
</organism>
<accession>C0DZE7</accession>
<name>C0DZE7_9CORY</name>
<protein>
    <submittedName>
        <fullName evidence="1">Uncharacterized protein</fullName>
    </submittedName>
</protein>
<sequence length="143" mass="15177">MPPIIPTLRSFRHYALSGLGIVSLLLSAIIAIMSSIFGGGSEPIDPNANIVFTVVDQYGHGRRCLYQEKDAIQTDVAKYTSPKGILAFTMPPGYPLTIIFMCGNGSEDQDVEATLVAPETGRAETTVVIPDPDASPSSGSVIH</sequence>
<dbReference type="AlphaFoldDB" id="C0DZE7"/>
<gene>
    <name evidence="1" type="ORF">CORMATOL_00027</name>
</gene>
<comment type="caution">
    <text evidence="1">The sequence shown here is derived from an EMBL/GenBank/DDBJ whole genome shotgun (WGS) entry which is preliminary data.</text>
</comment>
<dbReference type="EMBL" id="ACEB01000001">
    <property type="protein sequence ID" value="EEG28375.1"/>
    <property type="molecule type" value="Genomic_DNA"/>
</dbReference>
<reference evidence="1 2" key="1">
    <citation type="submission" date="2009-01" db="EMBL/GenBank/DDBJ databases">
        <authorList>
            <person name="Fulton L."/>
            <person name="Clifton S."/>
            <person name="Chinwalla A.T."/>
            <person name="Mitreva M."/>
            <person name="Sodergren E."/>
            <person name="Weinstock G."/>
            <person name="Clifton S."/>
            <person name="Dooling D.J."/>
            <person name="Fulton B."/>
            <person name="Minx P."/>
            <person name="Pepin K.H."/>
            <person name="Johnson M."/>
            <person name="Bhonagiri V."/>
            <person name="Nash W.E."/>
            <person name="Mardis E.R."/>
            <person name="Wilson R.K."/>
        </authorList>
    </citation>
    <scope>NUCLEOTIDE SEQUENCE [LARGE SCALE GENOMIC DNA]</scope>
    <source>
        <strain evidence="1 2">ATCC 33806</strain>
    </source>
</reference>